<comment type="caution">
    <text evidence="1">The sequence shown here is derived from an EMBL/GenBank/DDBJ whole genome shotgun (WGS) entry which is preliminary data.</text>
</comment>
<protein>
    <submittedName>
        <fullName evidence="1">Uncharacterized protein</fullName>
    </submittedName>
</protein>
<gene>
    <name evidence="1" type="ORF">AFM16_00940</name>
</gene>
<sequence>MQRAAQEIDGELARDVGFAQLVGVLLALVAQTSASSVMTRVVGSPLSWSRVDRKGEAQCSARWAGSVVQASQNHFMASRVR</sequence>
<evidence type="ECO:0000313" key="2">
    <source>
        <dbReference type="Proteomes" id="UP000190306"/>
    </source>
</evidence>
<accession>A0ABX3LRC5</accession>
<dbReference type="Proteomes" id="UP000190306">
    <property type="component" value="Chromosome"/>
</dbReference>
<keyword evidence="2" id="KW-1185">Reference proteome</keyword>
<dbReference type="EMBL" id="LHQL01000001">
    <property type="protein sequence ID" value="OOQ54658.1"/>
    <property type="molecule type" value="Genomic_DNA"/>
</dbReference>
<evidence type="ECO:0000313" key="1">
    <source>
        <dbReference type="EMBL" id="OOQ54658.1"/>
    </source>
</evidence>
<organism evidence="1 2">
    <name type="scientific">Streptomyces antibioticus</name>
    <dbReference type="NCBI Taxonomy" id="1890"/>
    <lineage>
        <taxon>Bacteria</taxon>
        <taxon>Bacillati</taxon>
        <taxon>Actinomycetota</taxon>
        <taxon>Actinomycetes</taxon>
        <taxon>Kitasatosporales</taxon>
        <taxon>Streptomycetaceae</taxon>
        <taxon>Streptomyces</taxon>
    </lineage>
</organism>
<proteinExistence type="predicted"/>
<reference evidence="1 2" key="1">
    <citation type="submission" date="2015-07" db="EMBL/GenBank/DDBJ databases">
        <title>Draft Genome Sequence of Streptomyces antibioticus, IMRU 3720 reveals insights in the evolution of actinomycin biosynthetic gene clusters in Streptomyces.</title>
        <authorList>
            <person name="Crnovcic I."/>
            <person name="Ruckert C."/>
            <person name="Kalinowksi J."/>
            <person name="Keller U."/>
        </authorList>
    </citation>
    <scope>NUCLEOTIDE SEQUENCE [LARGE SCALE GENOMIC DNA]</scope>
    <source>
        <strain evidence="1 2">DSM 41481</strain>
    </source>
</reference>
<name>A0ABX3LRC5_STRAT</name>